<dbReference type="Proteomes" id="UP000077266">
    <property type="component" value="Unassembled WGS sequence"/>
</dbReference>
<evidence type="ECO:0000313" key="2">
    <source>
        <dbReference type="EMBL" id="KZV84731.1"/>
    </source>
</evidence>
<proteinExistence type="predicted"/>
<protein>
    <submittedName>
        <fullName evidence="2">Uncharacterized protein</fullName>
    </submittedName>
</protein>
<name>A0A165DJZ3_EXIGL</name>
<accession>A0A165DJZ3</accession>
<feature type="compositionally biased region" description="Basic and acidic residues" evidence="1">
    <location>
        <begin position="41"/>
        <end position="63"/>
    </location>
</feature>
<dbReference type="InParanoid" id="A0A165DJZ3"/>
<reference evidence="2 3" key="1">
    <citation type="journal article" date="2016" name="Mol. Biol. Evol.">
        <title>Comparative Genomics of Early-Diverging Mushroom-Forming Fungi Provides Insights into the Origins of Lignocellulose Decay Capabilities.</title>
        <authorList>
            <person name="Nagy L.G."/>
            <person name="Riley R."/>
            <person name="Tritt A."/>
            <person name="Adam C."/>
            <person name="Daum C."/>
            <person name="Floudas D."/>
            <person name="Sun H."/>
            <person name="Yadav J.S."/>
            <person name="Pangilinan J."/>
            <person name="Larsson K.H."/>
            <person name="Matsuura K."/>
            <person name="Barry K."/>
            <person name="Labutti K."/>
            <person name="Kuo R."/>
            <person name="Ohm R.A."/>
            <person name="Bhattacharya S.S."/>
            <person name="Shirouzu T."/>
            <person name="Yoshinaga Y."/>
            <person name="Martin F.M."/>
            <person name="Grigoriev I.V."/>
            <person name="Hibbett D.S."/>
        </authorList>
    </citation>
    <scope>NUCLEOTIDE SEQUENCE [LARGE SCALE GENOMIC DNA]</scope>
    <source>
        <strain evidence="2 3">HHB12029</strain>
    </source>
</reference>
<evidence type="ECO:0000256" key="1">
    <source>
        <dbReference type="SAM" id="MobiDB-lite"/>
    </source>
</evidence>
<keyword evidence="3" id="KW-1185">Reference proteome</keyword>
<dbReference type="EMBL" id="KV426213">
    <property type="protein sequence ID" value="KZV84731.1"/>
    <property type="molecule type" value="Genomic_DNA"/>
</dbReference>
<gene>
    <name evidence="2" type="ORF">EXIGLDRAFT_726880</name>
</gene>
<organism evidence="2 3">
    <name type="scientific">Exidia glandulosa HHB12029</name>
    <dbReference type="NCBI Taxonomy" id="1314781"/>
    <lineage>
        <taxon>Eukaryota</taxon>
        <taxon>Fungi</taxon>
        <taxon>Dikarya</taxon>
        <taxon>Basidiomycota</taxon>
        <taxon>Agaricomycotina</taxon>
        <taxon>Agaricomycetes</taxon>
        <taxon>Auriculariales</taxon>
        <taxon>Exidiaceae</taxon>
        <taxon>Exidia</taxon>
    </lineage>
</organism>
<feature type="region of interest" description="Disordered" evidence="1">
    <location>
        <begin position="1"/>
        <end position="63"/>
    </location>
</feature>
<evidence type="ECO:0000313" key="3">
    <source>
        <dbReference type="Proteomes" id="UP000077266"/>
    </source>
</evidence>
<feature type="compositionally biased region" description="Polar residues" evidence="1">
    <location>
        <begin position="28"/>
        <end position="40"/>
    </location>
</feature>
<dbReference type="AlphaFoldDB" id="A0A165DJZ3"/>
<sequence>MGVSDDDYAMMVQTMFRDDPTNGLPAPSMTNGQSQSQSQKRSWDEGMADDSRAGKRARFETIE</sequence>